<dbReference type="Proteomes" id="UP000537181">
    <property type="component" value="Unassembled WGS sequence"/>
</dbReference>
<dbReference type="RefSeq" id="WP_000280763.1">
    <property type="nucleotide sequence ID" value="NZ_BFKX01000412.1"/>
</dbReference>
<sequence length="318" mass="37253">MYLIEEALTSWLLNEYKKPVITKEEISLQIYLFYLKKEYNGERIYQIRKNKAGPNEFEKNILKLLKSGVLSRVESNDKHHAYPHLIGGFYEVFFVKGNDGSPENDIVCSTYPYGYLSYLSAMDWHNITDKIPKIIHFTTCRSEQWKNKFYHDFQKDNPDIDEAKQFMPRFPRNSEVNGIKIIVTQETNYVEPMKARNSPVRVSSIGKTFMDMTRRPDYCGGEEHVLESFIEHGKKYAPLIIKEVDKLGRHIDKVRVGFILDRIIGVNNKKISEWKQEAGKYRGSSKVLSPKSPFSPYFDEEWFISINVDMVKSYGKRN</sequence>
<comment type="caution">
    <text evidence="2">The sequence shown here is derived from an EMBL/GenBank/DDBJ whole genome shotgun (WGS) entry which is preliminary data.</text>
</comment>
<evidence type="ECO:0000313" key="4">
    <source>
        <dbReference type="Proteomes" id="UP000382540"/>
    </source>
</evidence>
<dbReference type="EMBL" id="AASWKX010000078">
    <property type="protein sequence ID" value="EFH6168568.1"/>
    <property type="molecule type" value="Genomic_DNA"/>
</dbReference>
<name>A0A0B0VFB6_ECOLX</name>
<dbReference type="Proteomes" id="UP000543424">
    <property type="component" value="Unassembled WGS sequence"/>
</dbReference>
<gene>
    <name evidence="1" type="ORF">D9J61_25120</name>
    <name evidence="2" type="ORF">F9413_23935</name>
    <name evidence="3" type="ORF">GAJ12_26660</name>
</gene>
<dbReference type="EMBL" id="AAAGZE010000136">
    <property type="protein sequence ID" value="EAC1535245.1"/>
    <property type="molecule type" value="Genomic_DNA"/>
</dbReference>
<proteinExistence type="predicted"/>
<organism evidence="2 6">
    <name type="scientific">Escherichia coli</name>
    <dbReference type="NCBI Taxonomy" id="562"/>
    <lineage>
        <taxon>Bacteria</taxon>
        <taxon>Pseudomonadati</taxon>
        <taxon>Pseudomonadota</taxon>
        <taxon>Gammaproteobacteria</taxon>
        <taxon>Enterobacterales</taxon>
        <taxon>Enterobacteriaceae</taxon>
        <taxon>Escherichia</taxon>
    </lineage>
</organism>
<dbReference type="EMBL" id="AASWBF010000085">
    <property type="protein sequence ID" value="EFH4963496.1"/>
    <property type="molecule type" value="Genomic_DNA"/>
</dbReference>
<evidence type="ECO:0000313" key="3">
    <source>
        <dbReference type="EMBL" id="EFH6168568.1"/>
    </source>
</evidence>
<accession>A0A0B0VFB6</accession>
<dbReference type="AlphaFoldDB" id="A0A0B0VFB6"/>
<evidence type="ECO:0000313" key="1">
    <source>
        <dbReference type="EMBL" id="EAC1535245.1"/>
    </source>
</evidence>
<evidence type="ECO:0000313" key="2">
    <source>
        <dbReference type="EMBL" id="EFH4963496.1"/>
    </source>
</evidence>
<dbReference type="Proteomes" id="UP000382540">
    <property type="component" value="Unassembled WGS sequence"/>
</dbReference>
<protein>
    <submittedName>
        <fullName evidence="2">Uncharacterized protein</fullName>
    </submittedName>
</protein>
<evidence type="ECO:0000313" key="5">
    <source>
        <dbReference type="Proteomes" id="UP000537181"/>
    </source>
</evidence>
<reference evidence="5 6" key="1">
    <citation type="submission" date="2019-12" db="EMBL/GenBank/DDBJ databases">
        <authorList>
            <consortium name="NARMS: The National Antimicrobial Resistance Monitoring System"/>
        </authorList>
    </citation>
    <scope>NUCLEOTIDE SEQUENCE [LARGE SCALE GENOMIC DNA]</scope>
    <source>
        <strain evidence="1 4">CVM N17EC1330</strain>
        <strain evidence="2 6">CVM N19EC0130</strain>
        <strain evidence="3 5">CVM N19EC0596</strain>
    </source>
</reference>
<evidence type="ECO:0000313" key="6">
    <source>
        <dbReference type="Proteomes" id="UP000543424"/>
    </source>
</evidence>